<name>A0A819TB37_9BILA</name>
<reference evidence="2" key="1">
    <citation type="submission" date="2021-02" db="EMBL/GenBank/DDBJ databases">
        <authorList>
            <person name="Nowell W R."/>
        </authorList>
    </citation>
    <scope>NUCLEOTIDE SEQUENCE</scope>
</reference>
<proteinExistence type="predicted"/>
<feature type="compositionally biased region" description="Polar residues" evidence="1">
    <location>
        <begin position="1"/>
        <end position="10"/>
    </location>
</feature>
<evidence type="ECO:0000256" key="1">
    <source>
        <dbReference type="SAM" id="MobiDB-lite"/>
    </source>
</evidence>
<feature type="compositionally biased region" description="Basic and acidic residues" evidence="1">
    <location>
        <begin position="11"/>
        <end position="49"/>
    </location>
</feature>
<organism evidence="2 3">
    <name type="scientific">Adineta steineri</name>
    <dbReference type="NCBI Taxonomy" id="433720"/>
    <lineage>
        <taxon>Eukaryota</taxon>
        <taxon>Metazoa</taxon>
        <taxon>Spiralia</taxon>
        <taxon>Gnathifera</taxon>
        <taxon>Rotifera</taxon>
        <taxon>Eurotatoria</taxon>
        <taxon>Bdelloidea</taxon>
        <taxon>Adinetida</taxon>
        <taxon>Adinetidae</taxon>
        <taxon>Adineta</taxon>
    </lineage>
</organism>
<dbReference type="EMBL" id="CAJOAZ010004662">
    <property type="protein sequence ID" value="CAF4070001.1"/>
    <property type="molecule type" value="Genomic_DNA"/>
</dbReference>
<comment type="caution">
    <text evidence="2">The sequence shown here is derived from an EMBL/GenBank/DDBJ whole genome shotgun (WGS) entry which is preliminary data.</text>
</comment>
<dbReference type="Proteomes" id="UP000663844">
    <property type="component" value="Unassembled WGS sequence"/>
</dbReference>
<gene>
    <name evidence="2" type="ORF">OXD698_LOCUS33663</name>
</gene>
<feature type="non-terminal residue" evidence="2">
    <location>
        <position position="49"/>
    </location>
</feature>
<protein>
    <submittedName>
        <fullName evidence="2">Uncharacterized protein</fullName>
    </submittedName>
</protein>
<dbReference type="AlphaFoldDB" id="A0A819TB37"/>
<sequence>MLQSINTNRGEQQKPDETKLDKRLDDLEKTIKGLDESMKDEDKKRKQRP</sequence>
<accession>A0A819TB37</accession>
<feature type="region of interest" description="Disordered" evidence="1">
    <location>
        <begin position="1"/>
        <end position="49"/>
    </location>
</feature>
<evidence type="ECO:0000313" key="2">
    <source>
        <dbReference type="EMBL" id="CAF4070001.1"/>
    </source>
</evidence>
<evidence type="ECO:0000313" key="3">
    <source>
        <dbReference type="Proteomes" id="UP000663844"/>
    </source>
</evidence>